<gene>
    <name evidence="5" type="ORF">FTUN_5649</name>
</gene>
<protein>
    <submittedName>
        <fullName evidence="5">Glycosyl transferase, group 1</fullName>
    </submittedName>
</protein>
<keyword evidence="2" id="KW-0472">Membrane</keyword>
<dbReference type="InterPro" id="IPR002656">
    <property type="entry name" value="Acyl_transf_3_dom"/>
</dbReference>
<keyword evidence="5" id="KW-0808">Transferase</keyword>
<dbReference type="EMBL" id="CP053452">
    <property type="protein sequence ID" value="QJW98069.1"/>
    <property type="molecule type" value="Genomic_DNA"/>
</dbReference>
<evidence type="ECO:0000259" key="4">
    <source>
        <dbReference type="Pfam" id="PF13439"/>
    </source>
</evidence>
<dbReference type="KEGG" id="ftj:FTUN_5649"/>
<evidence type="ECO:0000313" key="5">
    <source>
        <dbReference type="EMBL" id="QJW98069.1"/>
    </source>
</evidence>
<dbReference type="GO" id="GO:0016757">
    <property type="term" value="F:glycosyltransferase activity"/>
    <property type="evidence" value="ECO:0007669"/>
    <property type="project" value="UniProtKB-ARBA"/>
</dbReference>
<dbReference type="PANTHER" id="PTHR23028">
    <property type="entry name" value="ACETYLTRANSFERASE"/>
    <property type="match status" value="1"/>
</dbReference>
<keyword evidence="2" id="KW-1133">Transmembrane helix</keyword>
<keyword evidence="2" id="KW-0812">Transmembrane</keyword>
<dbReference type="GO" id="GO:0009103">
    <property type="term" value="P:lipopolysaccharide biosynthetic process"/>
    <property type="evidence" value="ECO:0007669"/>
    <property type="project" value="TreeGrafter"/>
</dbReference>
<dbReference type="AlphaFoldDB" id="A0A6M5YVV8"/>
<evidence type="ECO:0000259" key="3">
    <source>
        <dbReference type="Pfam" id="PF01757"/>
    </source>
</evidence>
<sequence length="829" mass="90458">MFARPLTAPLRDLTHPPDGQNPALDVLRTCAILMVIAGHTLTPMASEQMAGGLYSRLPFVRAGWTGVDLFFALSGYLIGRQLWRELGRTGRIEIGRFLVRRGLRIWPLYFAALALTVLVVEPGRHTPADWLPDLLFVANYIGPQVIHGGWSLCIEEQFYLLAPVALLLTVSRLRTLGAYRPYLIGLLVLLPVVRALVVWRLTATDPAPAKAAFDQALYFPIHTHADGLVIGLLIANLEATGALARGGRLGRWWAVALAWIVAGGLFVASSRVFNYTALALVFGSTICFCLTRAEPLPGIVRARPFYVLSRLSYGMYLNHQWMTWPVFEALRRVPGLSDRPAVFGAVYLVALATASALLAVVTYCVIEFPFLRLRERVLHGKTRQEPAAERPPSGPEPGPAVAAAAGARPALARRFAPQEPGMKILFVHKQILFPRDTGGKIRVLNLLKHLGKWHDVTYVSNLRPGEERYLPDMQALGLKLEVVSGTTAKRGGVRFFAGVAANLCSPYPFTISRNYDPAVRAKVAGLLAADRYDLLICDTIVMARHTIGLPAAASVLFQHNVEAQILRRHAEVAGGRPKRLYMRDQWRKMVRFERDCGRHFGAVIAVSAQDKALFERDYGWNHVHAIDTAVDEDFFQNTGAAEVPGRVMFLGSLDWMPNQDGVRWFVREVWPTVRAAHPQATFHIVGRNPSGDVRALAAAPGVTVVGGVPDVRPHLADAAVVVVPLLVGGGTRLKIYEAMAMGRAVVSTGIGAEGLPVVPGEHYLRADDPAAFAAAVVEVLGAAERGHRLGRAADAFVRAHYGSEPVARQFEAICQTVVGGRRGLGAEAV</sequence>
<name>A0A6M5YVV8_9BACT</name>
<feature type="transmembrane region" description="Helical" evidence="2">
    <location>
        <begin position="342"/>
        <end position="366"/>
    </location>
</feature>
<evidence type="ECO:0000256" key="2">
    <source>
        <dbReference type="SAM" id="Phobius"/>
    </source>
</evidence>
<feature type="transmembrane region" description="Helical" evidence="2">
    <location>
        <begin position="275"/>
        <end position="293"/>
    </location>
</feature>
<keyword evidence="6" id="KW-1185">Reference proteome</keyword>
<dbReference type="InterPro" id="IPR050879">
    <property type="entry name" value="Acyltransferase_3"/>
</dbReference>
<dbReference type="InterPro" id="IPR028098">
    <property type="entry name" value="Glyco_trans_4-like_N"/>
</dbReference>
<feature type="transmembrane region" description="Helical" evidence="2">
    <location>
        <begin position="62"/>
        <end position="83"/>
    </location>
</feature>
<dbReference type="GO" id="GO:0016747">
    <property type="term" value="F:acyltransferase activity, transferring groups other than amino-acyl groups"/>
    <property type="evidence" value="ECO:0007669"/>
    <property type="project" value="InterPro"/>
</dbReference>
<proteinExistence type="predicted"/>
<evidence type="ECO:0000256" key="1">
    <source>
        <dbReference type="SAM" id="MobiDB-lite"/>
    </source>
</evidence>
<feature type="domain" description="Glycosyltransferase subfamily 4-like N-terminal" evidence="4">
    <location>
        <begin position="438"/>
        <end position="633"/>
    </location>
</feature>
<dbReference type="Proteomes" id="UP000503447">
    <property type="component" value="Chromosome"/>
</dbReference>
<organism evidence="5 6">
    <name type="scientific">Frigoriglobus tundricola</name>
    <dbReference type="NCBI Taxonomy" id="2774151"/>
    <lineage>
        <taxon>Bacteria</taxon>
        <taxon>Pseudomonadati</taxon>
        <taxon>Planctomycetota</taxon>
        <taxon>Planctomycetia</taxon>
        <taxon>Gemmatales</taxon>
        <taxon>Gemmataceae</taxon>
        <taxon>Frigoriglobus</taxon>
    </lineage>
</organism>
<feature type="domain" description="Acyltransferase 3" evidence="3">
    <location>
        <begin position="22"/>
        <end position="356"/>
    </location>
</feature>
<reference evidence="6" key="1">
    <citation type="submission" date="2020-05" db="EMBL/GenBank/DDBJ databases">
        <title>Frigoriglobus tundricola gen. nov., sp. nov., a psychrotolerant cellulolytic planctomycete of the family Gemmataceae with two divergent copies of 16S rRNA gene.</title>
        <authorList>
            <person name="Kulichevskaya I.S."/>
            <person name="Ivanova A.A."/>
            <person name="Naumoff D.G."/>
            <person name="Beletsky A.V."/>
            <person name="Rijpstra W.I.C."/>
            <person name="Sinninghe Damste J.S."/>
            <person name="Mardanov A.V."/>
            <person name="Ravin N.V."/>
            <person name="Dedysh S.N."/>
        </authorList>
    </citation>
    <scope>NUCLEOTIDE SEQUENCE [LARGE SCALE GENOMIC DNA]</scope>
    <source>
        <strain evidence="6">PL17</strain>
    </source>
</reference>
<dbReference type="Pfam" id="PF13692">
    <property type="entry name" value="Glyco_trans_1_4"/>
    <property type="match status" value="1"/>
</dbReference>
<dbReference type="PANTHER" id="PTHR23028:SF53">
    <property type="entry name" value="ACYL_TRANSF_3 DOMAIN-CONTAINING PROTEIN"/>
    <property type="match status" value="1"/>
</dbReference>
<accession>A0A6M5YVV8</accession>
<feature type="transmembrane region" description="Helical" evidence="2">
    <location>
        <begin position="217"/>
        <end position="237"/>
    </location>
</feature>
<feature type="transmembrane region" description="Helical" evidence="2">
    <location>
        <begin position="103"/>
        <end position="120"/>
    </location>
</feature>
<feature type="transmembrane region" description="Helical" evidence="2">
    <location>
        <begin position="182"/>
        <end position="202"/>
    </location>
</feature>
<dbReference type="Pfam" id="PF13439">
    <property type="entry name" value="Glyco_transf_4"/>
    <property type="match status" value="1"/>
</dbReference>
<feature type="transmembrane region" description="Helical" evidence="2">
    <location>
        <begin position="249"/>
        <end position="269"/>
    </location>
</feature>
<evidence type="ECO:0000313" key="6">
    <source>
        <dbReference type="Proteomes" id="UP000503447"/>
    </source>
</evidence>
<dbReference type="Gene3D" id="3.40.50.2000">
    <property type="entry name" value="Glycogen Phosphorylase B"/>
    <property type="match status" value="2"/>
</dbReference>
<dbReference type="RefSeq" id="WP_171473322.1">
    <property type="nucleotide sequence ID" value="NZ_CP053452.2"/>
</dbReference>
<dbReference type="SUPFAM" id="SSF53756">
    <property type="entry name" value="UDP-Glycosyltransferase/glycogen phosphorylase"/>
    <property type="match status" value="1"/>
</dbReference>
<dbReference type="GO" id="GO:0016020">
    <property type="term" value="C:membrane"/>
    <property type="evidence" value="ECO:0007669"/>
    <property type="project" value="TreeGrafter"/>
</dbReference>
<feature type="region of interest" description="Disordered" evidence="1">
    <location>
        <begin position="382"/>
        <end position="402"/>
    </location>
</feature>
<dbReference type="Pfam" id="PF01757">
    <property type="entry name" value="Acyl_transf_3"/>
    <property type="match status" value="1"/>
</dbReference>